<keyword evidence="3" id="KW-1185">Reference proteome</keyword>
<reference evidence="2 3" key="1">
    <citation type="submission" date="2019-08" db="EMBL/GenBank/DDBJ databases">
        <title>Genomes of Antarctic Bizionia species.</title>
        <authorList>
            <person name="Bowman J.P."/>
        </authorList>
    </citation>
    <scope>NUCLEOTIDE SEQUENCE [LARGE SCALE GENOMIC DNA]</scope>
    <source>
        <strain evidence="2 3">ADA-4</strain>
    </source>
</reference>
<organism evidence="2 3">
    <name type="scientific">Bizionia myxarmorum</name>
    <dbReference type="NCBI Taxonomy" id="291186"/>
    <lineage>
        <taxon>Bacteria</taxon>
        <taxon>Pseudomonadati</taxon>
        <taxon>Bacteroidota</taxon>
        <taxon>Flavobacteriia</taxon>
        <taxon>Flavobacteriales</taxon>
        <taxon>Flavobacteriaceae</taxon>
        <taxon>Bizionia</taxon>
    </lineage>
</organism>
<dbReference type="Proteomes" id="UP000323720">
    <property type="component" value="Unassembled WGS sequence"/>
</dbReference>
<dbReference type="EMBL" id="VSKK01000001">
    <property type="protein sequence ID" value="TYB79086.1"/>
    <property type="molecule type" value="Genomic_DNA"/>
</dbReference>
<keyword evidence="1" id="KW-0732">Signal</keyword>
<dbReference type="AlphaFoldDB" id="A0A5D0RDP6"/>
<dbReference type="SUPFAM" id="SSF56925">
    <property type="entry name" value="OMPA-like"/>
    <property type="match status" value="1"/>
</dbReference>
<name>A0A5D0RDP6_9FLAO</name>
<proteinExistence type="predicted"/>
<protein>
    <submittedName>
        <fullName evidence="2">Outer membrane beta-barrel protein</fullName>
    </submittedName>
</protein>
<gene>
    <name evidence="2" type="ORF">ES674_04735</name>
</gene>
<accession>A0A5D0RDP6</accession>
<feature type="chain" id="PRO_5022742559" evidence="1">
    <location>
        <begin position="27"/>
        <end position="212"/>
    </location>
</feature>
<evidence type="ECO:0000313" key="2">
    <source>
        <dbReference type="EMBL" id="TYB79086.1"/>
    </source>
</evidence>
<comment type="caution">
    <text evidence="2">The sequence shown here is derived from an EMBL/GenBank/DDBJ whole genome shotgun (WGS) entry which is preliminary data.</text>
</comment>
<sequence length="212" mass="23500">MYITFKRIRNISLAAFLLLMIPNSFAQSEASRWKAQFVVGVNSPNSDGFAIGYEGKSINFPTFHLGVQRMFKKEYGVKLDYGFNKLDHDASSPYFKINYSRINVQFVYDLSPIANFLPTYLGIAAHAGPGFSIVKPLSGFSENNTSFLNAMAGLEFHYTISRTLSVFLDTSYIYGFSSEFKPVSDGFGSFNGNLITATVGVSVSLSGCYYCD</sequence>
<dbReference type="RefSeq" id="WP_148402822.1">
    <property type="nucleotide sequence ID" value="NZ_VSKK01000001.1"/>
</dbReference>
<dbReference type="InterPro" id="IPR011250">
    <property type="entry name" value="OMP/PagP_B-barrel"/>
</dbReference>
<dbReference type="Gene3D" id="2.40.160.20">
    <property type="match status" value="1"/>
</dbReference>
<evidence type="ECO:0000313" key="3">
    <source>
        <dbReference type="Proteomes" id="UP000323720"/>
    </source>
</evidence>
<dbReference type="OrthoDB" id="1522982at2"/>
<evidence type="ECO:0000256" key="1">
    <source>
        <dbReference type="SAM" id="SignalP"/>
    </source>
</evidence>
<feature type="signal peptide" evidence="1">
    <location>
        <begin position="1"/>
        <end position="26"/>
    </location>
</feature>